<dbReference type="InterPro" id="IPR027417">
    <property type="entry name" value="P-loop_NTPase"/>
</dbReference>
<evidence type="ECO:0000256" key="1">
    <source>
        <dbReference type="ARBA" id="ARBA00004651"/>
    </source>
</evidence>
<keyword evidence="7 9" id="KW-1133">Transmembrane helix</keyword>
<name>A0A1M5BZL1_9GAMM</name>
<keyword evidence="4 9" id="KW-0812">Transmembrane</keyword>
<dbReference type="GO" id="GO:0016887">
    <property type="term" value="F:ATP hydrolysis activity"/>
    <property type="evidence" value="ECO:0007669"/>
    <property type="project" value="InterPro"/>
</dbReference>
<dbReference type="SUPFAM" id="SSF90123">
    <property type="entry name" value="ABC transporter transmembrane region"/>
    <property type="match status" value="1"/>
</dbReference>
<keyword evidence="8 9" id="KW-0472">Membrane</keyword>
<organism evidence="12 13">
    <name type="scientific">Modicisalibacter ilicicola DSM 19980</name>
    <dbReference type="NCBI Taxonomy" id="1121942"/>
    <lineage>
        <taxon>Bacteria</taxon>
        <taxon>Pseudomonadati</taxon>
        <taxon>Pseudomonadota</taxon>
        <taxon>Gammaproteobacteria</taxon>
        <taxon>Oceanospirillales</taxon>
        <taxon>Halomonadaceae</taxon>
        <taxon>Modicisalibacter</taxon>
    </lineage>
</organism>
<keyword evidence="13" id="KW-1185">Reference proteome</keyword>
<dbReference type="RefSeq" id="WP_072823835.1">
    <property type="nucleotide sequence ID" value="NZ_FQUJ01000012.1"/>
</dbReference>
<dbReference type="OrthoDB" id="9806127at2"/>
<dbReference type="AlphaFoldDB" id="A0A1M5BZL1"/>
<dbReference type="PROSITE" id="PS00211">
    <property type="entry name" value="ABC_TRANSPORTER_1"/>
    <property type="match status" value="1"/>
</dbReference>
<dbReference type="InterPro" id="IPR036640">
    <property type="entry name" value="ABC1_TM_sf"/>
</dbReference>
<dbReference type="GO" id="GO:0034040">
    <property type="term" value="F:ATPase-coupled lipid transmembrane transporter activity"/>
    <property type="evidence" value="ECO:0007669"/>
    <property type="project" value="TreeGrafter"/>
</dbReference>
<keyword evidence="5" id="KW-0547">Nucleotide-binding</keyword>
<evidence type="ECO:0000313" key="12">
    <source>
        <dbReference type="EMBL" id="SHF47974.1"/>
    </source>
</evidence>
<dbReference type="PANTHER" id="PTHR24221:SF654">
    <property type="entry name" value="ATP-BINDING CASSETTE SUB-FAMILY B MEMBER 6"/>
    <property type="match status" value="1"/>
</dbReference>
<dbReference type="PROSITE" id="PS50929">
    <property type="entry name" value="ABC_TM1F"/>
    <property type="match status" value="1"/>
</dbReference>
<reference evidence="12 13" key="1">
    <citation type="submission" date="2016-11" db="EMBL/GenBank/DDBJ databases">
        <authorList>
            <person name="Jaros S."/>
            <person name="Januszkiewicz K."/>
            <person name="Wedrychowicz H."/>
        </authorList>
    </citation>
    <scope>NUCLEOTIDE SEQUENCE [LARGE SCALE GENOMIC DNA]</scope>
    <source>
        <strain evidence="12 13">DSM 19980</strain>
    </source>
</reference>
<dbReference type="EMBL" id="FQUJ01000012">
    <property type="protein sequence ID" value="SHF47974.1"/>
    <property type="molecule type" value="Genomic_DNA"/>
</dbReference>
<gene>
    <name evidence="12" type="ORF">SAMN02745148_02759</name>
</gene>
<dbReference type="PANTHER" id="PTHR24221">
    <property type="entry name" value="ATP-BINDING CASSETTE SUB-FAMILY B"/>
    <property type="match status" value="1"/>
</dbReference>
<dbReference type="FunFam" id="3.40.50.300:FF:000221">
    <property type="entry name" value="Multidrug ABC transporter ATP-binding protein"/>
    <property type="match status" value="1"/>
</dbReference>
<dbReference type="InterPro" id="IPR003439">
    <property type="entry name" value="ABC_transporter-like_ATP-bd"/>
</dbReference>
<dbReference type="Gene3D" id="1.20.1560.10">
    <property type="entry name" value="ABC transporter type 1, transmembrane domain"/>
    <property type="match status" value="1"/>
</dbReference>
<dbReference type="SMART" id="SM00382">
    <property type="entry name" value="AAA"/>
    <property type="match status" value="1"/>
</dbReference>
<dbReference type="GO" id="GO:0005524">
    <property type="term" value="F:ATP binding"/>
    <property type="evidence" value="ECO:0007669"/>
    <property type="project" value="UniProtKB-KW"/>
</dbReference>
<accession>A0A1M5BZL1</accession>
<feature type="transmembrane region" description="Helical" evidence="9">
    <location>
        <begin position="181"/>
        <end position="198"/>
    </location>
</feature>
<dbReference type="GO" id="GO:0005886">
    <property type="term" value="C:plasma membrane"/>
    <property type="evidence" value="ECO:0007669"/>
    <property type="project" value="UniProtKB-SubCell"/>
</dbReference>
<dbReference type="InterPro" id="IPR003593">
    <property type="entry name" value="AAA+_ATPase"/>
</dbReference>
<dbReference type="SUPFAM" id="SSF52540">
    <property type="entry name" value="P-loop containing nucleoside triphosphate hydrolases"/>
    <property type="match status" value="1"/>
</dbReference>
<evidence type="ECO:0000256" key="6">
    <source>
        <dbReference type="ARBA" id="ARBA00022840"/>
    </source>
</evidence>
<evidence type="ECO:0000256" key="5">
    <source>
        <dbReference type="ARBA" id="ARBA00022741"/>
    </source>
</evidence>
<feature type="domain" description="ABC transmembrane type-1" evidence="11">
    <location>
        <begin position="61"/>
        <end position="282"/>
    </location>
</feature>
<dbReference type="PROSITE" id="PS50893">
    <property type="entry name" value="ABC_TRANSPORTER_2"/>
    <property type="match status" value="1"/>
</dbReference>
<keyword evidence="3" id="KW-1003">Cell membrane</keyword>
<evidence type="ECO:0000313" key="13">
    <source>
        <dbReference type="Proteomes" id="UP000184346"/>
    </source>
</evidence>
<feature type="transmembrane region" description="Helical" evidence="9">
    <location>
        <begin position="21"/>
        <end position="46"/>
    </location>
</feature>
<keyword evidence="2" id="KW-0813">Transport</keyword>
<dbReference type="InterPro" id="IPR017871">
    <property type="entry name" value="ABC_transporter-like_CS"/>
</dbReference>
<proteinExistence type="predicted"/>
<evidence type="ECO:0000256" key="3">
    <source>
        <dbReference type="ARBA" id="ARBA00022475"/>
    </source>
</evidence>
<dbReference type="Pfam" id="PF00664">
    <property type="entry name" value="ABC_membrane"/>
    <property type="match status" value="1"/>
</dbReference>
<feature type="domain" description="ABC transporter" evidence="10">
    <location>
        <begin position="365"/>
        <end position="607"/>
    </location>
</feature>
<evidence type="ECO:0000256" key="4">
    <source>
        <dbReference type="ARBA" id="ARBA00022692"/>
    </source>
</evidence>
<dbReference type="Pfam" id="PF00005">
    <property type="entry name" value="ABC_tran"/>
    <property type="match status" value="1"/>
</dbReference>
<dbReference type="InterPro" id="IPR011527">
    <property type="entry name" value="ABC1_TM_dom"/>
</dbReference>
<evidence type="ECO:0000256" key="7">
    <source>
        <dbReference type="ARBA" id="ARBA00022989"/>
    </source>
</evidence>
<evidence type="ECO:0000256" key="2">
    <source>
        <dbReference type="ARBA" id="ARBA00022448"/>
    </source>
</evidence>
<sequence>MLKTVKELYDLLTPSQRKRLLRLQILVIIMSFAEIAGVISIGPFMAVVGDMSLLEGDGIWGSLYDASGFESHENFLFWMGIFVLAVLFVASLFSIFTMWHLFIYAQQVGAQLSERLFQHYLFQPWLFHSTGSSANLTKQIAQEASRVTDKIIQPLLQMSAKAILSGLMMLAIFIYNPMVALAGAAIFSVAYFLLYRIVRRRLEKNGKTISEMQTKRFKLMGEGFGGIKDILLLGRQNIFSERFSIASRKFARSQGVNQAMSQVPRYAMELVAFGSVMLLVLYLLKAYEGDISEILPVLAVYAFAGFKILPSLQQIYRSFSLIKGNIAAFESIHQDLRESYARSVDIENKKQQLEETSHLHVKENIYIKDVSFFYPDKKEPALNSLNMLIPARKTIGIVGASGSGKSTTIDILLGLITPSSGEILVDDLPLSKGPQSDKRMRAWQNSLGFVPQTIFLSDSSIRENIAFGIPDEKIDQKKLEKAVELSHLEELLRQLPDGLETRVGERGVQLSGGQRQRIGIARALYHEADVLILDEATSALDNISEKLIMDAIHDFAGSKTIIMIAHRLSTVKQCDMIFLMEGGKVVDQGSYEELVAGNNLFKKMAQRA</sequence>
<dbReference type="STRING" id="1121942.SAMN02745148_02759"/>
<evidence type="ECO:0000256" key="8">
    <source>
        <dbReference type="ARBA" id="ARBA00023136"/>
    </source>
</evidence>
<protein>
    <submittedName>
        <fullName evidence="12">HlyD family secretion protein</fullName>
    </submittedName>
</protein>
<keyword evidence="6" id="KW-0067">ATP-binding</keyword>
<evidence type="ECO:0000256" key="9">
    <source>
        <dbReference type="SAM" id="Phobius"/>
    </source>
</evidence>
<feature type="transmembrane region" description="Helical" evidence="9">
    <location>
        <begin position="75"/>
        <end position="105"/>
    </location>
</feature>
<evidence type="ECO:0000259" key="11">
    <source>
        <dbReference type="PROSITE" id="PS50929"/>
    </source>
</evidence>
<dbReference type="Proteomes" id="UP000184346">
    <property type="component" value="Unassembled WGS sequence"/>
</dbReference>
<comment type="subcellular location">
    <subcellularLocation>
        <location evidence="1">Cell membrane</location>
        <topology evidence="1">Multi-pass membrane protein</topology>
    </subcellularLocation>
</comment>
<dbReference type="InterPro" id="IPR039421">
    <property type="entry name" value="Type_1_exporter"/>
</dbReference>
<evidence type="ECO:0000259" key="10">
    <source>
        <dbReference type="PROSITE" id="PS50893"/>
    </source>
</evidence>
<dbReference type="Gene3D" id="3.40.50.300">
    <property type="entry name" value="P-loop containing nucleotide triphosphate hydrolases"/>
    <property type="match status" value="1"/>
</dbReference>
<dbReference type="GO" id="GO:0140359">
    <property type="term" value="F:ABC-type transporter activity"/>
    <property type="evidence" value="ECO:0007669"/>
    <property type="project" value="InterPro"/>
</dbReference>